<accession>A0ABV1H9V2</accession>
<proteinExistence type="predicted"/>
<name>A0ABV1H9V2_9FIRM</name>
<sequence length="305" mass="33209">MSEFSVDAKGLFEVVGMFEEICRDCDQTGQILSESVRRIYNIVGNSSPYEQPLKKLEQEIEKLARCQRNLRSAQRVLGDISNRYDALSQTFEPDFKSLLFGNLESFGAVGGGFTDILDLIISGGDLKSIIGLADTLCQTMGGFLEQRAKDVPDYLEVIRGEVKAEKKKISELLKKNVKEYQFSRAEDVSEKIKAGTKWGGVAFVGILNAVDNYEEFGTIHSKRFWEETLLETTLDVVGGTLVSAIVGGLLAAAGISVAGIAIAAVTVGVMWAADVVCGYVQEAKGKESKRVTETISDVVLDAAKQ</sequence>
<keyword evidence="1" id="KW-0812">Transmembrane</keyword>
<protein>
    <submittedName>
        <fullName evidence="2">Uncharacterized protein</fullName>
    </submittedName>
</protein>
<comment type="caution">
    <text evidence="2">The sequence shown here is derived from an EMBL/GenBank/DDBJ whole genome shotgun (WGS) entry which is preliminary data.</text>
</comment>
<evidence type="ECO:0000313" key="2">
    <source>
        <dbReference type="EMBL" id="MEQ2556489.1"/>
    </source>
</evidence>
<gene>
    <name evidence="2" type="ORF">WMO43_01155</name>
</gene>
<dbReference type="Proteomes" id="UP001454489">
    <property type="component" value="Unassembled WGS sequence"/>
</dbReference>
<dbReference type="RefSeq" id="WP_177963724.1">
    <property type="nucleotide sequence ID" value="NZ_JBBMEX010000001.1"/>
</dbReference>
<organism evidence="2 3">
    <name type="scientific">Maccoyibacter intestinihominis</name>
    <dbReference type="NCBI Taxonomy" id="3133499"/>
    <lineage>
        <taxon>Bacteria</taxon>
        <taxon>Bacillati</taxon>
        <taxon>Bacillota</taxon>
        <taxon>Clostridia</taxon>
        <taxon>Lachnospirales</taxon>
        <taxon>Lachnospiraceae</taxon>
        <taxon>Maccoyibacter</taxon>
    </lineage>
</organism>
<keyword evidence="1" id="KW-0472">Membrane</keyword>
<keyword evidence="3" id="KW-1185">Reference proteome</keyword>
<reference evidence="2 3" key="1">
    <citation type="submission" date="2024-03" db="EMBL/GenBank/DDBJ databases">
        <title>Human intestinal bacterial collection.</title>
        <authorList>
            <person name="Pauvert C."/>
            <person name="Hitch T.C.A."/>
            <person name="Clavel T."/>
        </authorList>
    </citation>
    <scope>NUCLEOTIDE SEQUENCE [LARGE SCALE GENOMIC DNA]</scope>
    <source>
        <strain evidence="2 3">CLA-AA-H185</strain>
    </source>
</reference>
<evidence type="ECO:0000313" key="3">
    <source>
        <dbReference type="Proteomes" id="UP001454489"/>
    </source>
</evidence>
<feature type="transmembrane region" description="Helical" evidence="1">
    <location>
        <begin position="258"/>
        <end position="280"/>
    </location>
</feature>
<keyword evidence="1" id="KW-1133">Transmembrane helix</keyword>
<dbReference type="EMBL" id="JBBMEX010000001">
    <property type="protein sequence ID" value="MEQ2556489.1"/>
    <property type="molecule type" value="Genomic_DNA"/>
</dbReference>
<evidence type="ECO:0000256" key="1">
    <source>
        <dbReference type="SAM" id="Phobius"/>
    </source>
</evidence>